<feature type="domain" description="Dockerin" evidence="2">
    <location>
        <begin position="349"/>
        <end position="419"/>
    </location>
</feature>
<dbReference type="PANTHER" id="PTHR30404">
    <property type="entry name" value="N-ACETYLMURAMOYL-L-ALANINE AMIDASE"/>
    <property type="match status" value="1"/>
</dbReference>
<dbReference type="InterPro" id="IPR016134">
    <property type="entry name" value="Dockerin_dom"/>
</dbReference>
<dbReference type="Gene3D" id="1.10.1330.10">
    <property type="entry name" value="Dockerin domain"/>
    <property type="match status" value="1"/>
</dbReference>
<dbReference type="InterPro" id="IPR050695">
    <property type="entry name" value="N-acetylmuramoyl_amidase_3"/>
</dbReference>
<proteinExistence type="predicted"/>
<dbReference type="GO" id="GO:0008745">
    <property type="term" value="F:N-acetylmuramoyl-L-alanine amidase activity"/>
    <property type="evidence" value="ECO:0007669"/>
    <property type="project" value="InterPro"/>
</dbReference>
<reference evidence="3 4" key="1">
    <citation type="submission" date="2020-07" db="EMBL/GenBank/DDBJ databases">
        <title>Alkalicella. sp. LB2 genome.</title>
        <authorList>
            <person name="Postec A."/>
            <person name="Quemeneur M."/>
        </authorList>
    </citation>
    <scope>NUCLEOTIDE SEQUENCE [LARGE SCALE GENOMIC DNA]</scope>
    <source>
        <strain evidence="3 4">LB2</strain>
    </source>
</reference>
<dbReference type="KEGG" id="acae:HYG86_18060"/>
<dbReference type="PANTHER" id="PTHR30404:SF0">
    <property type="entry name" value="N-ACETYLMURAMOYL-L-ALANINE AMIDASE AMIC"/>
    <property type="match status" value="1"/>
</dbReference>
<dbReference type="Pfam" id="PF02368">
    <property type="entry name" value="Big_2"/>
    <property type="match status" value="1"/>
</dbReference>
<dbReference type="InterPro" id="IPR013783">
    <property type="entry name" value="Ig-like_fold"/>
</dbReference>
<dbReference type="SUPFAM" id="SSF49464">
    <property type="entry name" value="Carboxypeptidase regulatory domain-like"/>
    <property type="match status" value="1"/>
</dbReference>
<dbReference type="GO" id="GO:0030288">
    <property type="term" value="C:outer membrane-bounded periplasmic space"/>
    <property type="evidence" value="ECO:0007669"/>
    <property type="project" value="TreeGrafter"/>
</dbReference>
<dbReference type="InterPro" id="IPR003343">
    <property type="entry name" value="Big_2"/>
</dbReference>
<dbReference type="InterPro" id="IPR008969">
    <property type="entry name" value="CarboxyPept-like_regulatory"/>
</dbReference>
<sequence length="664" mass="71762">MRRVFAIILCLILSFSMVGDVIALGTNEIPNTFIVSGRVIAEDGSPINSVEVEFIKGSVVGKTTTNEEGFFSLEVEEGVYEIAFNALGKWNLIINSIDVSTEVVLGDITLIEQVSNPTFKRGEQVNFYLFADAENLEMNGTLPEGISFSPNGLLSGSPKVAGVFPVTITRAVGDSTMAASFDITVVKSDNANLSGIVINGKPIEGFSSNKLSYNYLKKVGETLNQSSVVVTKANEFANVQTSVTASKIDIVVTADNGSKKTYTVNIENEKIPVEKVTVPSKNIKLLVDGTAELVYEVSPKNTTDVVIWSVVDSSIVSLKDGVITGHKAGKTTIQAKDQTGKLLQEIVIDVYPVGDVNLDGRVDINDAIQILRYVVGQAKLTGFNLTAGDVNFDGNVNINDAILVLRHIVGDANLGKGPLSGKVVMLDPGHGGRDPGAVAHGYHERLLNDQLSDAIAKELRAAGATVLFTRQPFNNITIEMADRIPTINKSNADIFISVHHDGSTNQSVRGASVFYSTYRPAVTTKDVYVLWNGKKYPYVGEIDTSKGNEGGYIINDNGTLRSLTFSTGARAYSSNPSQVAKNSIVLADKVYQALIKSGLRERSAPYDTNYYMTRWPNIPAILLEAGFVTNKEDVTLAANPVEQAKRARLITEAIIEYFKVVDKK</sequence>
<evidence type="ECO:0000313" key="4">
    <source>
        <dbReference type="Proteomes" id="UP000516160"/>
    </source>
</evidence>
<dbReference type="AlphaFoldDB" id="A0A7G9WCX9"/>
<dbReference type="Pfam" id="PF01520">
    <property type="entry name" value="Amidase_3"/>
    <property type="match status" value="1"/>
</dbReference>
<dbReference type="SMART" id="SM00646">
    <property type="entry name" value="Ami_3"/>
    <property type="match status" value="1"/>
</dbReference>
<dbReference type="PROSITE" id="PS51766">
    <property type="entry name" value="DOCKERIN"/>
    <property type="match status" value="1"/>
</dbReference>
<evidence type="ECO:0000259" key="2">
    <source>
        <dbReference type="PROSITE" id="PS51766"/>
    </source>
</evidence>
<dbReference type="GO" id="GO:0009253">
    <property type="term" value="P:peptidoglycan catabolic process"/>
    <property type="evidence" value="ECO:0007669"/>
    <property type="project" value="InterPro"/>
</dbReference>
<keyword evidence="1" id="KW-0378">Hydrolase</keyword>
<organism evidence="3 4">
    <name type="scientific">Alkalicella caledoniensis</name>
    <dbReference type="NCBI Taxonomy" id="2731377"/>
    <lineage>
        <taxon>Bacteria</taxon>
        <taxon>Bacillati</taxon>
        <taxon>Bacillota</taxon>
        <taxon>Clostridia</taxon>
        <taxon>Eubacteriales</taxon>
        <taxon>Proteinivoracaceae</taxon>
        <taxon>Alkalicella</taxon>
    </lineage>
</organism>
<dbReference type="EMBL" id="CP058559">
    <property type="protein sequence ID" value="QNO16541.1"/>
    <property type="molecule type" value="Genomic_DNA"/>
</dbReference>
<dbReference type="Pfam" id="PF13620">
    <property type="entry name" value="CarboxypepD_reg"/>
    <property type="match status" value="1"/>
</dbReference>
<name>A0A7G9WCX9_ALKCA</name>
<dbReference type="CDD" id="cd14256">
    <property type="entry name" value="Dockerin_I"/>
    <property type="match status" value="1"/>
</dbReference>
<dbReference type="Gene3D" id="3.40.630.40">
    <property type="entry name" value="Zn-dependent exopeptidases"/>
    <property type="match status" value="1"/>
</dbReference>
<gene>
    <name evidence="3" type="ORF">HYG86_18060</name>
</gene>
<accession>A0A7G9WCX9</accession>
<keyword evidence="4" id="KW-1185">Reference proteome</keyword>
<protein>
    <submittedName>
        <fullName evidence="3">N-acetylmuramoyl-L-alanine amidase</fullName>
    </submittedName>
</protein>
<dbReference type="Gene3D" id="2.60.40.1120">
    <property type="entry name" value="Carboxypeptidase-like, regulatory domain"/>
    <property type="match status" value="1"/>
</dbReference>
<dbReference type="InterPro" id="IPR036439">
    <property type="entry name" value="Dockerin_dom_sf"/>
</dbReference>
<dbReference type="Gene3D" id="2.60.40.1080">
    <property type="match status" value="1"/>
</dbReference>
<dbReference type="GO" id="GO:0000272">
    <property type="term" value="P:polysaccharide catabolic process"/>
    <property type="evidence" value="ECO:0007669"/>
    <property type="project" value="InterPro"/>
</dbReference>
<dbReference type="SUPFAM" id="SSF63446">
    <property type="entry name" value="Type I dockerin domain"/>
    <property type="match status" value="1"/>
</dbReference>
<dbReference type="CDD" id="cd02696">
    <property type="entry name" value="MurNAc-LAA"/>
    <property type="match status" value="1"/>
</dbReference>
<dbReference type="InterPro" id="IPR002105">
    <property type="entry name" value="Dockerin_1_rpt"/>
</dbReference>
<evidence type="ECO:0000313" key="3">
    <source>
        <dbReference type="EMBL" id="QNO16541.1"/>
    </source>
</evidence>
<dbReference type="Gene3D" id="2.60.40.10">
    <property type="entry name" value="Immunoglobulins"/>
    <property type="match status" value="1"/>
</dbReference>
<dbReference type="Pfam" id="PF00404">
    <property type="entry name" value="Dockerin_1"/>
    <property type="match status" value="1"/>
</dbReference>
<dbReference type="SUPFAM" id="SSF49373">
    <property type="entry name" value="Invasin/intimin cell-adhesion fragments"/>
    <property type="match status" value="1"/>
</dbReference>
<dbReference type="Proteomes" id="UP000516160">
    <property type="component" value="Chromosome"/>
</dbReference>
<evidence type="ECO:0000256" key="1">
    <source>
        <dbReference type="ARBA" id="ARBA00022801"/>
    </source>
</evidence>
<dbReference type="GO" id="GO:0004553">
    <property type="term" value="F:hydrolase activity, hydrolyzing O-glycosyl compounds"/>
    <property type="evidence" value="ECO:0007669"/>
    <property type="project" value="InterPro"/>
</dbReference>
<dbReference type="InterPro" id="IPR008964">
    <property type="entry name" value="Invasin/intimin_cell_adhesion"/>
</dbReference>
<dbReference type="InterPro" id="IPR002508">
    <property type="entry name" value="MurNAc-LAA_cat"/>
</dbReference>
<dbReference type="RefSeq" id="WP_213166935.1">
    <property type="nucleotide sequence ID" value="NZ_CP058559.1"/>
</dbReference>
<dbReference type="SUPFAM" id="SSF53187">
    <property type="entry name" value="Zn-dependent exopeptidases"/>
    <property type="match status" value="1"/>
</dbReference>